<accession>A0ABX8CGG7</accession>
<evidence type="ECO:0000259" key="1">
    <source>
        <dbReference type="Pfam" id="PF12697"/>
    </source>
</evidence>
<dbReference type="Gene3D" id="3.40.50.1820">
    <property type="entry name" value="alpha/beta hydrolase"/>
    <property type="match status" value="1"/>
</dbReference>
<name>A0ABX8CGG7_9NOCA</name>
<dbReference type="PANTHER" id="PTHR43798">
    <property type="entry name" value="MONOACYLGLYCEROL LIPASE"/>
    <property type="match status" value="1"/>
</dbReference>
<proteinExistence type="predicted"/>
<dbReference type="InterPro" id="IPR029058">
    <property type="entry name" value="AB_hydrolase_fold"/>
</dbReference>
<protein>
    <submittedName>
        <fullName evidence="2">Alpha/beta hydrolase</fullName>
    </submittedName>
</protein>
<dbReference type="InterPro" id="IPR050266">
    <property type="entry name" value="AB_hydrolase_sf"/>
</dbReference>
<gene>
    <name evidence="2" type="ORF">KHQ06_21515</name>
</gene>
<dbReference type="Proteomes" id="UP000683310">
    <property type="component" value="Chromosome"/>
</dbReference>
<evidence type="ECO:0000313" key="2">
    <source>
        <dbReference type="EMBL" id="QVI19048.1"/>
    </source>
</evidence>
<feature type="domain" description="AB hydrolase-1" evidence="1">
    <location>
        <begin position="32"/>
        <end position="270"/>
    </location>
</feature>
<sequence length="280" mass="30520">MVDADGDQDVDSVVSGDGTRIGYLTTGSGPAVIVIPGVLALASGYERFAKALATGFTVHTIERRGHGRSGPQRADHGVEDDCADVRALRDKTGAAFLVGHSYGGFVALEAARGNADIAKVAVYEPGLSVNGSMPLGWMDAYEKYLAQGKPFDAFIEFLRSIGPDAIRKTPRWMFRRMMPIMMKAPEKEEVFAQLPQNLVEHRQYARFDGTYRNYAEITAAVLLLYGDRDRRSWTASDEDLLASVIPNHERATLPGLDHFGIDKGAPEQVAGVVAEFLSRS</sequence>
<dbReference type="SUPFAM" id="SSF53474">
    <property type="entry name" value="alpha/beta-Hydrolases"/>
    <property type="match status" value="1"/>
</dbReference>
<dbReference type="GO" id="GO:0016787">
    <property type="term" value="F:hydrolase activity"/>
    <property type="evidence" value="ECO:0007669"/>
    <property type="project" value="UniProtKB-KW"/>
</dbReference>
<evidence type="ECO:0000313" key="3">
    <source>
        <dbReference type="Proteomes" id="UP000683310"/>
    </source>
</evidence>
<organism evidence="2 3">
    <name type="scientific">Nocardia tengchongensis</name>
    <dbReference type="NCBI Taxonomy" id="2055889"/>
    <lineage>
        <taxon>Bacteria</taxon>
        <taxon>Bacillati</taxon>
        <taxon>Actinomycetota</taxon>
        <taxon>Actinomycetes</taxon>
        <taxon>Mycobacteriales</taxon>
        <taxon>Nocardiaceae</taxon>
        <taxon>Nocardia</taxon>
    </lineage>
</organism>
<keyword evidence="3" id="KW-1185">Reference proteome</keyword>
<keyword evidence="2" id="KW-0378">Hydrolase</keyword>
<reference evidence="2 3" key="1">
    <citation type="submission" date="2021-04" db="EMBL/GenBank/DDBJ databases">
        <title>Nocardia tengchongensis.</title>
        <authorList>
            <person name="Zhuang k."/>
            <person name="Ran Y."/>
            <person name="Li W."/>
        </authorList>
    </citation>
    <scope>NUCLEOTIDE SEQUENCE [LARGE SCALE GENOMIC DNA]</scope>
    <source>
        <strain evidence="2 3">CFH S0057</strain>
    </source>
</reference>
<dbReference type="Pfam" id="PF12697">
    <property type="entry name" value="Abhydrolase_6"/>
    <property type="match status" value="1"/>
</dbReference>
<dbReference type="InterPro" id="IPR000073">
    <property type="entry name" value="AB_hydrolase_1"/>
</dbReference>
<dbReference type="PANTHER" id="PTHR43798:SF33">
    <property type="entry name" value="HYDROLASE, PUTATIVE (AFU_ORTHOLOGUE AFUA_2G14860)-RELATED"/>
    <property type="match status" value="1"/>
</dbReference>
<dbReference type="EMBL" id="CP074371">
    <property type="protein sequence ID" value="QVI19048.1"/>
    <property type="molecule type" value="Genomic_DNA"/>
</dbReference>